<accession>A0A1N6M652</accession>
<keyword evidence="2" id="KW-0805">Transcription regulation</keyword>
<dbReference type="InterPro" id="IPR010982">
    <property type="entry name" value="Lambda_DNA-bd_dom_sf"/>
</dbReference>
<proteinExistence type="inferred from homology"/>
<evidence type="ECO:0000313" key="6">
    <source>
        <dbReference type="EMBL" id="SIO94826.1"/>
    </source>
</evidence>
<dbReference type="InterPro" id="IPR038722">
    <property type="entry name" value="Ner_HTH_dom"/>
</dbReference>
<organism evidence="6 7">
    <name type="scientific">Vibrio spartinae</name>
    <dbReference type="NCBI Taxonomy" id="1918945"/>
    <lineage>
        <taxon>Bacteria</taxon>
        <taxon>Pseudomonadati</taxon>
        <taxon>Pseudomonadota</taxon>
        <taxon>Gammaproteobacteria</taxon>
        <taxon>Vibrionales</taxon>
        <taxon>Vibrionaceae</taxon>
        <taxon>Vibrio</taxon>
    </lineage>
</organism>
<dbReference type="SUPFAM" id="SSF47413">
    <property type="entry name" value="lambda repressor-like DNA-binding domains"/>
    <property type="match status" value="1"/>
</dbReference>
<keyword evidence="4" id="KW-0804">Transcription</keyword>
<dbReference type="Proteomes" id="UP000184774">
    <property type="component" value="Unassembled WGS sequence"/>
</dbReference>
<evidence type="ECO:0000256" key="1">
    <source>
        <dbReference type="ARBA" id="ARBA00006157"/>
    </source>
</evidence>
<dbReference type="AlphaFoldDB" id="A0A1N6M652"/>
<evidence type="ECO:0000313" key="7">
    <source>
        <dbReference type="Proteomes" id="UP000184774"/>
    </source>
</evidence>
<gene>
    <name evidence="6" type="ORF">VSP9026_02556</name>
</gene>
<dbReference type="Gene3D" id="1.10.260.40">
    <property type="entry name" value="lambda repressor-like DNA-binding domains"/>
    <property type="match status" value="1"/>
</dbReference>
<sequence length="74" mass="8135">MDKESIKKDWHRADIVAALRKKGLSLTSLSIDAGLAPGTLKNVMRVKYPKAEEIVATALGVEPSVIWPSRYQKG</sequence>
<evidence type="ECO:0000256" key="4">
    <source>
        <dbReference type="ARBA" id="ARBA00023163"/>
    </source>
</evidence>
<keyword evidence="3 6" id="KW-0238">DNA-binding</keyword>
<name>A0A1N6M652_9VIBR</name>
<evidence type="ECO:0000256" key="3">
    <source>
        <dbReference type="ARBA" id="ARBA00023125"/>
    </source>
</evidence>
<dbReference type="OrthoDB" id="5405994at2"/>
<dbReference type="EMBL" id="FSSB01000016">
    <property type="protein sequence ID" value="SIO94826.1"/>
    <property type="molecule type" value="Genomic_DNA"/>
</dbReference>
<dbReference type="Pfam" id="PF13693">
    <property type="entry name" value="HTH_35"/>
    <property type="match status" value="1"/>
</dbReference>
<dbReference type="RefSeq" id="WP_074373342.1">
    <property type="nucleotide sequence ID" value="NZ_AP024907.1"/>
</dbReference>
<evidence type="ECO:0000259" key="5">
    <source>
        <dbReference type="Pfam" id="PF13693"/>
    </source>
</evidence>
<evidence type="ECO:0000256" key="2">
    <source>
        <dbReference type="ARBA" id="ARBA00023015"/>
    </source>
</evidence>
<protein>
    <submittedName>
        <fullName evidence="6">DNA-binding transcriptional regulator Nlp</fullName>
    </submittedName>
</protein>
<comment type="similarity">
    <text evidence="1">Belongs to the ner transcriptional regulatory family.</text>
</comment>
<feature type="domain" description="Ner winged helix-turn-helix DNA-binding" evidence="5">
    <location>
        <begin position="9"/>
        <end position="73"/>
    </location>
</feature>
<dbReference type="GO" id="GO:0003677">
    <property type="term" value="F:DNA binding"/>
    <property type="evidence" value="ECO:0007669"/>
    <property type="project" value="UniProtKB-KW"/>
</dbReference>
<reference evidence="6 7" key="1">
    <citation type="submission" date="2016-12" db="EMBL/GenBank/DDBJ databases">
        <authorList>
            <person name="Song W.-J."/>
            <person name="Kurnit D.M."/>
        </authorList>
    </citation>
    <scope>NUCLEOTIDE SEQUENCE [LARGE SCALE GENOMIC DNA]</scope>
    <source>
        <strain evidence="6 7">CECT 9026</strain>
    </source>
</reference>